<dbReference type="PATRIC" id="fig|1423769.4.peg.319"/>
<evidence type="ECO:0000256" key="1">
    <source>
        <dbReference type="ARBA" id="ARBA00023002"/>
    </source>
</evidence>
<dbReference type="EMBL" id="AZEU01000100">
    <property type="protein sequence ID" value="KRL47298.1"/>
    <property type="molecule type" value="Genomic_DNA"/>
</dbReference>
<dbReference type="Pfam" id="PF02525">
    <property type="entry name" value="Flavodoxin_2"/>
    <property type="match status" value="1"/>
</dbReference>
<dbReference type="InterPro" id="IPR046980">
    <property type="entry name" value="KefG/KefF"/>
</dbReference>
<name>A0A0R1QZ58_9LACO</name>
<protein>
    <submittedName>
        <fullName evidence="3">NADPH dehydrogenase</fullName>
    </submittedName>
</protein>
<sequence length="212" mass="24058">MKTLIVVAHPKIDDSSSQAFFKAGAKLVEDATWHPLVEPFDVLEERALLMEADRIILQFPLYWYQAPSSLPKWLNEVWSVDFASHLQGKQLAVVLTLGRQLQDYQPGAAVGVTLSDLLSPYVALANTCNMTWVPPLIVAQFARMTEAQRQSLLIRYQQFLSLPDTHFQTISQWWVDQLSKRPEATQIAETLKERQAHLASLRQSVKEAQGDE</sequence>
<dbReference type="GO" id="GO:0010181">
    <property type="term" value="F:FMN binding"/>
    <property type="evidence" value="ECO:0007669"/>
    <property type="project" value="TreeGrafter"/>
</dbReference>
<dbReference type="GO" id="GO:0009055">
    <property type="term" value="F:electron transfer activity"/>
    <property type="evidence" value="ECO:0007669"/>
    <property type="project" value="TreeGrafter"/>
</dbReference>
<dbReference type="SUPFAM" id="SSF52218">
    <property type="entry name" value="Flavoproteins"/>
    <property type="match status" value="1"/>
</dbReference>
<keyword evidence="1" id="KW-0560">Oxidoreductase</keyword>
<dbReference type="PANTHER" id="PTHR47307">
    <property type="entry name" value="GLUTATHIONE-REGULATED POTASSIUM-EFFLUX SYSTEM ANCILLARY PROTEIN KEFG"/>
    <property type="match status" value="1"/>
</dbReference>
<dbReference type="AlphaFoldDB" id="A0A0R1QZ58"/>
<dbReference type="Proteomes" id="UP000051790">
    <property type="component" value="Unassembled WGS sequence"/>
</dbReference>
<evidence type="ECO:0000259" key="2">
    <source>
        <dbReference type="Pfam" id="PF02525"/>
    </source>
</evidence>
<dbReference type="GO" id="GO:0003955">
    <property type="term" value="F:NAD(P)H dehydrogenase (quinone) activity"/>
    <property type="evidence" value="ECO:0007669"/>
    <property type="project" value="TreeGrafter"/>
</dbReference>
<evidence type="ECO:0000313" key="3">
    <source>
        <dbReference type="EMBL" id="KRL47298.1"/>
    </source>
</evidence>
<proteinExistence type="predicted"/>
<gene>
    <name evidence="3" type="ORF">FD01_GL000296</name>
</gene>
<dbReference type="OrthoDB" id="9798454at2"/>
<accession>A0A0R1QZ58</accession>
<dbReference type="Gene3D" id="3.40.50.360">
    <property type="match status" value="1"/>
</dbReference>
<dbReference type="PANTHER" id="PTHR47307:SF1">
    <property type="entry name" value="GLUTATHIONE-REGULATED POTASSIUM-EFFLUX SYSTEM ANCILLARY PROTEIN KEFG"/>
    <property type="match status" value="1"/>
</dbReference>
<comment type="caution">
    <text evidence="3">The sequence shown here is derived from an EMBL/GenBank/DDBJ whole genome shotgun (WGS) entry which is preliminary data.</text>
</comment>
<keyword evidence="4" id="KW-1185">Reference proteome</keyword>
<evidence type="ECO:0000313" key="4">
    <source>
        <dbReference type="Proteomes" id="UP000051790"/>
    </source>
</evidence>
<reference evidence="3 4" key="1">
    <citation type="journal article" date="2015" name="Genome Announc.">
        <title>Expanding the biotechnology potential of lactobacilli through comparative genomics of 213 strains and associated genera.</title>
        <authorList>
            <person name="Sun Z."/>
            <person name="Harris H.M."/>
            <person name="McCann A."/>
            <person name="Guo C."/>
            <person name="Argimon S."/>
            <person name="Zhang W."/>
            <person name="Yang X."/>
            <person name="Jeffery I.B."/>
            <person name="Cooney J.C."/>
            <person name="Kagawa T.F."/>
            <person name="Liu W."/>
            <person name="Song Y."/>
            <person name="Salvetti E."/>
            <person name="Wrobel A."/>
            <person name="Rasinkangas P."/>
            <person name="Parkhill J."/>
            <person name="Rea M.C."/>
            <person name="O'Sullivan O."/>
            <person name="Ritari J."/>
            <person name="Douillard F.P."/>
            <person name="Paul Ross R."/>
            <person name="Yang R."/>
            <person name="Briner A.E."/>
            <person name="Felis G.E."/>
            <person name="de Vos W.M."/>
            <person name="Barrangou R."/>
            <person name="Klaenhammer T.R."/>
            <person name="Caufield P.W."/>
            <person name="Cui Y."/>
            <person name="Zhang H."/>
            <person name="O'Toole P.W."/>
        </authorList>
    </citation>
    <scope>NUCLEOTIDE SEQUENCE [LARGE SCALE GENOMIC DNA]</scope>
    <source>
        <strain evidence="3 4">DSM 13343</strain>
    </source>
</reference>
<organism evidence="3 4">
    <name type="scientific">Lacticaseibacillus manihotivorans DSM 13343 = JCM 12514</name>
    <dbReference type="NCBI Taxonomy" id="1423769"/>
    <lineage>
        <taxon>Bacteria</taxon>
        <taxon>Bacillati</taxon>
        <taxon>Bacillota</taxon>
        <taxon>Bacilli</taxon>
        <taxon>Lactobacillales</taxon>
        <taxon>Lactobacillaceae</taxon>
        <taxon>Lacticaseibacillus</taxon>
    </lineage>
</organism>
<feature type="domain" description="Flavodoxin-like fold" evidence="2">
    <location>
        <begin position="1"/>
        <end position="158"/>
    </location>
</feature>
<dbReference type="RefSeq" id="WP_054714546.1">
    <property type="nucleotide sequence ID" value="NZ_AZEU01000100.1"/>
</dbReference>
<dbReference type="InterPro" id="IPR029039">
    <property type="entry name" value="Flavoprotein-like_sf"/>
</dbReference>
<dbReference type="InterPro" id="IPR003680">
    <property type="entry name" value="Flavodoxin_fold"/>
</dbReference>